<evidence type="ECO:0000313" key="2">
    <source>
        <dbReference type="Proteomes" id="UP001202827"/>
    </source>
</evidence>
<gene>
    <name evidence="1" type="ORF">M0654_21005</name>
</gene>
<dbReference type="Pfam" id="PF13641">
    <property type="entry name" value="Glyco_tranf_2_3"/>
    <property type="match status" value="1"/>
</dbReference>
<proteinExistence type="predicted"/>
<accession>A0ABT0IX54</accession>
<keyword evidence="2" id="KW-1185">Reference proteome</keyword>
<evidence type="ECO:0000313" key="1">
    <source>
        <dbReference type="EMBL" id="MCK8782460.1"/>
    </source>
</evidence>
<protein>
    <submittedName>
        <fullName evidence="1">Glycosyltransferase family 2 protein</fullName>
    </submittedName>
</protein>
<name>A0ABT0IX54_9HYPH</name>
<sequence>MTNQRNDGTNNRWRLAIIIVNYRTADLTVDCLASLAAPATVPDGTCVIVVDGGSGDGSAQRIASAIDENGWTNMACLALQENGGFAYGNNRGIEYAAERFGDPDYVLLLNPDTVARPMSIIMLVGFMDNEPRAGIAGSSLEHPDGRKQACAFRFPSISNEFEGEAKLGPITRLLDRWRVVPEMPQKPSRIDWVSGACMIMRSDLLHDVGLLDDRFFLYFEETDFCLRAARAGWSCWHVPQSRVVHLVGQATGVTRYTRPARRPPYWFQSRNLYFLKNHGLLYASLANLAWLCGHLVFRLRVVIERRQSGLPPHLLLDFLRHVGLGSRRGLSP</sequence>
<dbReference type="Gene3D" id="3.90.550.10">
    <property type="entry name" value="Spore Coat Polysaccharide Biosynthesis Protein SpsA, Chain A"/>
    <property type="match status" value="1"/>
</dbReference>
<dbReference type="RefSeq" id="WP_248684747.1">
    <property type="nucleotide sequence ID" value="NZ_JALPRY010000028.1"/>
</dbReference>
<dbReference type="InterPro" id="IPR029044">
    <property type="entry name" value="Nucleotide-diphossugar_trans"/>
</dbReference>
<dbReference type="EMBL" id="JALPRY010000028">
    <property type="protein sequence ID" value="MCK8782460.1"/>
    <property type="molecule type" value="Genomic_DNA"/>
</dbReference>
<organism evidence="1 2">
    <name type="scientific">Neorhizobium turbinariae</name>
    <dbReference type="NCBI Taxonomy" id="2937795"/>
    <lineage>
        <taxon>Bacteria</taxon>
        <taxon>Pseudomonadati</taxon>
        <taxon>Pseudomonadota</taxon>
        <taxon>Alphaproteobacteria</taxon>
        <taxon>Hyphomicrobiales</taxon>
        <taxon>Rhizobiaceae</taxon>
        <taxon>Rhizobium/Agrobacterium group</taxon>
        <taxon>Neorhizobium</taxon>
    </lineage>
</organism>
<dbReference type="Proteomes" id="UP001202827">
    <property type="component" value="Unassembled WGS sequence"/>
</dbReference>
<dbReference type="PANTHER" id="PTHR43179:SF7">
    <property type="entry name" value="RHAMNOSYLTRANSFERASE WBBL"/>
    <property type="match status" value="1"/>
</dbReference>
<reference evidence="1 2" key="1">
    <citation type="submission" date="2022-04" db="EMBL/GenBank/DDBJ databases">
        <title>Rhizobium coralii sp. nov., isolated from coral Turbinaria peltata.</title>
        <authorList>
            <person name="Sun H."/>
        </authorList>
    </citation>
    <scope>NUCLEOTIDE SEQUENCE [LARGE SCALE GENOMIC DNA]</scope>
    <source>
        <strain evidence="1 2">NTR19</strain>
    </source>
</reference>
<comment type="caution">
    <text evidence="1">The sequence shown here is derived from an EMBL/GenBank/DDBJ whole genome shotgun (WGS) entry which is preliminary data.</text>
</comment>
<dbReference type="CDD" id="cd04186">
    <property type="entry name" value="GT_2_like_c"/>
    <property type="match status" value="1"/>
</dbReference>
<dbReference type="SUPFAM" id="SSF53448">
    <property type="entry name" value="Nucleotide-diphospho-sugar transferases"/>
    <property type="match status" value="1"/>
</dbReference>
<dbReference type="PANTHER" id="PTHR43179">
    <property type="entry name" value="RHAMNOSYLTRANSFERASE WBBL"/>
    <property type="match status" value="1"/>
</dbReference>